<accession>A0A120FIN4</accession>
<proteinExistence type="predicted"/>
<comment type="caution">
    <text evidence="1">The sequence shown here is derived from an EMBL/GenBank/DDBJ whole genome shotgun (WGS) entry which is preliminary data.</text>
</comment>
<organism evidence="1 2">
    <name type="scientific">Rhizobium altiplani</name>
    <dbReference type="NCBI Taxonomy" id="1864509"/>
    <lineage>
        <taxon>Bacteria</taxon>
        <taxon>Pseudomonadati</taxon>
        <taxon>Pseudomonadota</taxon>
        <taxon>Alphaproteobacteria</taxon>
        <taxon>Hyphomicrobiales</taxon>
        <taxon>Rhizobiaceae</taxon>
        <taxon>Rhizobium/Agrobacterium group</taxon>
        <taxon>Rhizobium</taxon>
    </lineage>
</organism>
<dbReference type="EMBL" id="LNCD01000103">
    <property type="protein sequence ID" value="KWV47767.1"/>
    <property type="molecule type" value="Genomic_DNA"/>
</dbReference>
<gene>
    <name evidence="1" type="ORF">AS026_13440</name>
</gene>
<keyword evidence="2" id="KW-1185">Reference proteome</keyword>
<sequence>MWFCSASCALQQFRLHASEEVVAQVPSQVIGRQGPAPNIMKAVMVLRERKIAEGLTGMTPDSLRTDAGDHNEG</sequence>
<evidence type="ECO:0000313" key="2">
    <source>
        <dbReference type="Proteomes" id="UP000068164"/>
    </source>
</evidence>
<protein>
    <submittedName>
        <fullName evidence="1">Uncharacterized protein</fullName>
    </submittedName>
</protein>
<dbReference type="Proteomes" id="UP000068164">
    <property type="component" value="Unassembled WGS sequence"/>
</dbReference>
<evidence type="ECO:0000313" key="1">
    <source>
        <dbReference type="EMBL" id="KWV47767.1"/>
    </source>
</evidence>
<reference evidence="1 2" key="1">
    <citation type="submission" date="2015-11" db="EMBL/GenBank/DDBJ databases">
        <title>Draft Genome Sequence of the Strain BR 10423 (Rhizobium sp.) isolated from nodules of Mimosa pudica.</title>
        <authorList>
            <person name="Barauna A.C."/>
            <person name="Zilli J.E."/>
            <person name="Simoes-Araujo J.L."/>
            <person name="Reis V.M."/>
            <person name="James E.K."/>
            <person name="Reis F.B.Jr."/>
            <person name="Rouws L.F."/>
            <person name="Passos S.R."/>
            <person name="Gois S.R."/>
        </authorList>
    </citation>
    <scope>NUCLEOTIDE SEQUENCE [LARGE SCALE GENOMIC DNA]</scope>
    <source>
        <strain evidence="1 2">BR10423</strain>
    </source>
</reference>
<dbReference type="AlphaFoldDB" id="A0A120FIN4"/>
<name>A0A120FIN4_9HYPH</name>